<dbReference type="EnsemblPlants" id="KQK91034">
    <property type="protein sequence ID" value="KQK91034"/>
    <property type="gene ID" value="SETIT_039896mg"/>
</dbReference>
<name>K4ALW1_SETIT</name>
<keyword evidence="2" id="KW-0677">Repeat</keyword>
<proteinExistence type="predicted"/>
<dbReference type="InterPro" id="IPR018247">
    <property type="entry name" value="EF_Hand_1_Ca_BS"/>
</dbReference>
<dbReference type="InterPro" id="IPR011992">
    <property type="entry name" value="EF-hand-dom_pair"/>
</dbReference>
<evidence type="ECO:0000256" key="3">
    <source>
        <dbReference type="ARBA" id="ARBA00022837"/>
    </source>
</evidence>
<evidence type="ECO:0000256" key="4">
    <source>
        <dbReference type="SAM" id="MobiDB-lite"/>
    </source>
</evidence>
<dbReference type="InterPro" id="IPR002048">
    <property type="entry name" value="EF_hand_dom"/>
</dbReference>
<dbReference type="EMBL" id="AGNK02005999">
    <property type="status" value="NOT_ANNOTATED_CDS"/>
    <property type="molecule type" value="Genomic_DNA"/>
</dbReference>
<feature type="domain" description="EF-hand" evidence="5">
    <location>
        <begin position="164"/>
        <end position="199"/>
    </location>
</feature>
<dbReference type="SMART" id="SM00054">
    <property type="entry name" value="EFh"/>
    <property type="match status" value="3"/>
</dbReference>
<dbReference type="CDD" id="cd00051">
    <property type="entry name" value="EFh"/>
    <property type="match status" value="1"/>
</dbReference>
<feature type="compositionally biased region" description="Low complexity" evidence="4">
    <location>
        <begin position="23"/>
        <end position="34"/>
    </location>
</feature>
<evidence type="ECO:0000313" key="6">
    <source>
        <dbReference type="EnsemblPlants" id="KQK91034"/>
    </source>
</evidence>
<dbReference type="InterPro" id="IPR039647">
    <property type="entry name" value="EF_hand_pair_protein_CML-like"/>
</dbReference>
<dbReference type="GO" id="GO:0005509">
    <property type="term" value="F:calcium ion binding"/>
    <property type="evidence" value="ECO:0000318"/>
    <property type="project" value="GO_Central"/>
</dbReference>
<dbReference type="eggNOG" id="KOG0027">
    <property type="taxonomic scope" value="Eukaryota"/>
</dbReference>
<dbReference type="InParanoid" id="K4ALW1"/>
<feature type="domain" description="EF-hand" evidence="5">
    <location>
        <begin position="42"/>
        <end position="77"/>
    </location>
</feature>
<dbReference type="PROSITE" id="PS50222">
    <property type="entry name" value="EF_HAND_2"/>
    <property type="match status" value="3"/>
</dbReference>
<evidence type="ECO:0000256" key="1">
    <source>
        <dbReference type="ARBA" id="ARBA00022723"/>
    </source>
</evidence>
<dbReference type="AlphaFoldDB" id="K4ALW1"/>
<dbReference type="Proteomes" id="UP000004995">
    <property type="component" value="Unassembled WGS sequence"/>
</dbReference>
<dbReference type="PANTHER" id="PTHR10891">
    <property type="entry name" value="EF-HAND CALCIUM-BINDING DOMAIN CONTAINING PROTEIN"/>
    <property type="match status" value="1"/>
</dbReference>
<accession>K4ALW1</accession>
<evidence type="ECO:0000313" key="7">
    <source>
        <dbReference type="Proteomes" id="UP000004995"/>
    </source>
</evidence>
<keyword evidence="7" id="KW-1185">Reference proteome</keyword>
<keyword evidence="1" id="KW-0479">Metal-binding</keyword>
<reference evidence="6" key="2">
    <citation type="submission" date="2018-08" db="UniProtKB">
        <authorList>
            <consortium name="EnsemblPlants"/>
        </authorList>
    </citation>
    <scope>IDENTIFICATION</scope>
    <source>
        <strain evidence="6">Yugu1</strain>
    </source>
</reference>
<evidence type="ECO:0000256" key="2">
    <source>
        <dbReference type="ARBA" id="ARBA00022737"/>
    </source>
</evidence>
<feature type="domain" description="EF-hand" evidence="5">
    <location>
        <begin position="126"/>
        <end position="161"/>
    </location>
</feature>
<dbReference type="FunCoup" id="K4ALW1">
    <property type="interactions" value="180"/>
</dbReference>
<keyword evidence="3" id="KW-0106">Calcium</keyword>
<dbReference type="Pfam" id="PF13499">
    <property type="entry name" value="EF-hand_7"/>
    <property type="match status" value="1"/>
</dbReference>
<dbReference type="OMA" id="LWEAFKV"/>
<sequence>KEEKGAPRVHATMENAAPPPAAAKPSLSKKPSPSFRLRNGSLNALRLRRVFDLFDRNGDGEITLDEMASALDALGLGADRSGLEAAVGGYIPAGAAGLRFDDFESLHRALGDALFGPIPEEVPEEDDEGDMKEAFRVFDENGDGYISAAELQAVLKKLGLPEARNLATVQEMICNVDADRDGRVDFSEFKNMMQGITVWGA</sequence>
<dbReference type="STRING" id="4555.K4ALW1"/>
<dbReference type="FunFam" id="1.10.238.10:FF:000427">
    <property type="entry name" value="Probable calcium-binding protein CML27"/>
    <property type="match status" value="1"/>
</dbReference>
<protein>
    <recommendedName>
        <fullName evidence="5">EF-hand domain-containing protein</fullName>
    </recommendedName>
</protein>
<dbReference type="SUPFAM" id="SSF47473">
    <property type="entry name" value="EF-hand"/>
    <property type="match status" value="1"/>
</dbReference>
<reference evidence="7" key="1">
    <citation type="journal article" date="2012" name="Nat. Biotechnol.">
        <title>Reference genome sequence of the model plant Setaria.</title>
        <authorList>
            <person name="Bennetzen J.L."/>
            <person name="Schmutz J."/>
            <person name="Wang H."/>
            <person name="Percifield R."/>
            <person name="Hawkins J."/>
            <person name="Pontaroli A.C."/>
            <person name="Estep M."/>
            <person name="Feng L."/>
            <person name="Vaughn J.N."/>
            <person name="Grimwood J."/>
            <person name="Jenkins J."/>
            <person name="Barry K."/>
            <person name="Lindquist E."/>
            <person name="Hellsten U."/>
            <person name="Deshpande S."/>
            <person name="Wang X."/>
            <person name="Wu X."/>
            <person name="Mitros T."/>
            <person name="Triplett J."/>
            <person name="Yang X."/>
            <person name="Ye C.Y."/>
            <person name="Mauro-Herrera M."/>
            <person name="Wang L."/>
            <person name="Li P."/>
            <person name="Sharma M."/>
            <person name="Sharma R."/>
            <person name="Ronald P.C."/>
            <person name="Panaud O."/>
            <person name="Kellogg E.A."/>
            <person name="Brutnell T.P."/>
            <person name="Doust A.N."/>
            <person name="Tuskan G.A."/>
            <person name="Rokhsar D."/>
            <person name="Devos K.M."/>
        </authorList>
    </citation>
    <scope>NUCLEOTIDE SEQUENCE [LARGE SCALE GENOMIC DNA]</scope>
    <source>
        <strain evidence="7">cv. Yugu1</strain>
    </source>
</reference>
<organism evidence="6 7">
    <name type="scientific">Setaria italica</name>
    <name type="common">Foxtail millet</name>
    <name type="synonym">Panicum italicum</name>
    <dbReference type="NCBI Taxonomy" id="4555"/>
    <lineage>
        <taxon>Eukaryota</taxon>
        <taxon>Viridiplantae</taxon>
        <taxon>Streptophyta</taxon>
        <taxon>Embryophyta</taxon>
        <taxon>Tracheophyta</taxon>
        <taxon>Spermatophyta</taxon>
        <taxon>Magnoliopsida</taxon>
        <taxon>Liliopsida</taxon>
        <taxon>Poales</taxon>
        <taxon>Poaceae</taxon>
        <taxon>PACMAD clade</taxon>
        <taxon>Panicoideae</taxon>
        <taxon>Panicodae</taxon>
        <taxon>Paniceae</taxon>
        <taxon>Cenchrinae</taxon>
        <taxon>Setaria</taxon>
    </lineage>
</organism>
<dbReference type="PROSITE" id="PS00018">
    <property type="entry name" value="EF_HAND_1"/>
    <property type="match status" value="3"/>
</dbReference>
<dbReference type="Gramene" id="KQK91034">
    <property type="protein sequence ID" value="KQK91034"/>
    <property type="gene ID" value="SETIT_039896mg"/>
</dbReference>
<dbReference type="HOGENOM" id="CLU_061288_20_3_1"/>
<feature type="region of interest" description="Disordered" evidence="4">
    <location>
        <begin position="1"/>
        <end position="36"/>
    </location>
</feature>
<dbReference type="Pfam" id="PF13405">
    <property type="entry name" value="EF-hand_6"/>
    <property type="match status" value="1"/>
</dbReference>
<dbReference type="FunFam" id="1.10.238.10:FF:000777">
    <property type="entry name" value="Uncharacterized protein"/>
    <property type="match status" value="1"/>
</dbReference>
<dbReference type="Gene3D" id="1.10.238.10">
    <property type="entry name" value="EF-hand"/>
    <property type="match status" value="2"/>
</dbReference>
<evidence type="ECO:0000259" key="5">
    <source>
        <dbReference type="PROSITE" id="PS50222"/>
    </source>
</evidence>